<name>A0A0K9PTC8_ZOSMR</name>
<organism evidence="12 13">
    <name type="scientific">Zostera marina</name>
    <name type="common">Eelgrass</name>
    <dbReference type="NCBI Taxonomy" id="29655"/>
    <lineage>
        <taxon>Eukaryota</taxon>
        <taxon>Viridiplantae</taxon>
        <taxon>Streptophyta</taxon>
        <taxon>Embryophyta</taxon>
        <taxon>Tracheophyta</taxon>
        <taxon>Spermatophyta</taxon>
        <taxon>Magnoliopsida</taxon>
        <taxon>Liliopsida</taxon>
        <taxon>Zosteraceae</taxon>
        <taxon>Zostera</taxon>
    </lineage>
</organism>
<gene>
    <name evidence="12" type="ORF">ZOSMA_16G01770</name>
</gene>
<feature type="domain" description="Fe2OG dioxygenase" evidence="11">
    <location>
        <begin position="183"/>
        <end position="288"/>
    </location>
</feature>
<keyword evidence="13" id="KW-1185">Reference proteome</keyword>
<evidence type="ECO:0000313" key="13">
    <source>
        <dbReference type="Proteomes" id="UP000036987"/>
    </source>
</evidence>
<evidence type="ECO:0000256" key="3">
    <source>
        <dbReference type="ARBA" id="ARBA00008056"/>
    </source>
</evidence>
<keyword evidence="4" id="KW-0963">Cytoplasm</keyword>
<dbReference type="InterPro" id="IPR026992">
    <property type="entry name" value="DIOX_N"/>
</dbReference>
<dbReference type="InterPro" id="IPR050231">
    <property type="entry name" value="Iron_ascorbate_oxido_reductase"/>
</dbReference>
<protein>
    <submittedName>
        <fullName evidence="12">2-oxoglutarate (2OG) and Fe(II)-dependent oxygenase superfamilyprotein</fullName>
    </submittedName>
</protein>
<comment type="similarity">
    <text evidence="3 10">Belongs to the iron/ascorbate-dependent oxidoreductase family.</text>
</comment>
<evidence type="ECO:0000256" key="6">
    <source>
        <dbReference type="ARBA" id="ARBA00022964"/>
    </source>
</evidence>
<keyword evidence="7 10" id="KW-0560">Oxidoreductase</keyword>
<accession>A0A0K9PTC8</accession>
<dbReference type="Pfam" id="PF14226">
    <property type="entry name" value="DIOX_N"/>
    <property type="match status" value="1"/>
</dbReference>
<dbReference type="AlphaFoldDB" id="A0A0K9PTC8"/>
<dbReference type="EMBL" id="LFYR01000643">
    <property type="protein sequence ID" value="KMZ72204.1"/>
    <property type="molecule type" value="Genomic_DNA"/>
</dbReference>
<dbReference type="PROSITE" id="PS51471">
    <property type="entry name" value="FE2OG_OXY"/>
    <property type="match status" value="1"/>
</dbReference>
<comment type="cofactor">
    <cofactor evidence="1">
        <name>L-ascorbate</name>
        <dbReference type="ChEBI" id="CHEBI:38290"/>
    </cofactor>
</comment>
<evidence type="ECO:0000256" key="2">
    <source>
        <dbReference type="ARBA" id="ARBA00004496"/>
    </source>
</evidence>
<dbReference type="InterPro" id="IPR005123">
    <property type="entry name" value="Oxoglu/Fe-dep_dioxygenase_dom"/>
</dbReference>
<evidence type="ECO:0000256" key="9">
    <source>
        <dbReference type="ARBA" id="ARBA00050708"/>
    </source>
</evidence>
<dbReference type="STRING" id="29655.A0A0K9PTC8"/>
<sequence length="330" mass="36791">MTTDDLMTIPVIDIAPLLAKCDDPNIADDKDLLEVVAVLDQACREVGFFYVKGHGVSDSLIKDVRDLTRIFFHLQDDEKLKIKLTSKTGFRGYQSIAQNVTKGLPDLHEAIDVYKEIKPGTYGQLGTALVGSNQWPENPVRMKSVLEEYVDVLNEISRKIMRGIALALGGPVDTFEQEQMAGDHFWVMRLIGYPGLNSGSKNTDSVGCGAHTDYGLLTLVNQDEGINALQVKNQNDEWIPAVPIPGTFVCNIGDMLQIWSNGEYKSTVHRVIVDSPNYRVSVPFFYEPNFDALVEPLKVCKDRSSGVSRFEKVVYGEHLVRKVLTNFGSY</sequence>
<evidence type="ECO:0000256" key="4">
    <source>
        <dbReference type="ARBA" id="ARBA00022490"/>
    </source>
</evidence>
<dbReference type="GO" id="GO:0046872">
    <property type="term" value="F:metal ion binding"/>
    <property type="evidence" value="ECO:0007669"/>
    <property type="project" value="UniProtKB-KW"/>
</dbReference>
<dbReference type="PANTHER" id="PTHR47990">
    <property type="entry name" value="2-OXOGLUTARATE (2OG) AND FE(II)-DEPENDENT OXYGENASE SUPERFAMILY PROTEIN-RELATED"/>
    <property type="match status" value="1"/>
</dbReference>
<dbReference type="Proteomes" id="UP000036987">
    <property type="component" value="Unassembled WGS sequence"/>
</dbReference>
<keyword evidence="6" id="KW-0223">Dioxygenase</keyword>
<evidence type="ECO:0000256" key="1">
    <source>
        <dbReference type="ARBA" id="ARBA00001961"/>
    </source>
</evidence>
<evidence type="ECO:0000256" key="8">
    <source>
        <dbReference type="ARBA" id="ARBA00023004"/>
    </source>
</evidence>
<proteinExistence type="inferred from homology"/>
<dbReference type="PRINTS" id="PR00682">
    <property type="entry name" value="IPNSYNTHASE"/>
</dbReference>
<comment type="caution">
    <text evidence="12">The sequence shown here is derived from an EMBL/GenBank/DDBJ whole genome shotgun (WGS) entry which is preliminary data.</text>
</comment>
<keyword evidence="5 10" id="KW-0479">Metal-binding</keyword>
<evidence type="ECO:0000313" key="12">
    <source>
        <dbReference type="EMBL" id="KMZ72204.1"/>
    </source>
</evidence>
<comment type="subcellular location">
    <subcellularLocation>
        <location evidence="2">Cytoplasm</location>
    </subcellularLocation>
</comment>
<evidence type="ECO:0000259" key="11">
    <source>
        <dbReference type="PROSITE" id="PS51471"/>
    </source>
</evidence>
<keyword evidence="8 10" id="KW-0408">Iron</keyword>
<dbReference type="OrthoDB" id="288590at2759"/>
<evidence type="ECO:0000256" key="5">
    <source>
        <dbReference type="ARBA" id="ARBA00022723"/>
    </source>
</evidence>
<evidence type="ECO:0000256" key="7">
    <source>
        <dbReference type="ARBA" id="ARBA00023002"/>
    </source>
</evidence>
<dbReference type="SUPFAM" id="SSF51197">
    <property type="entry name" value="Clavaminate synthase-like"/>
    <property type="match status" value="1"/>
</dbReference>
<dbReference type="FunFam" id="2.60.120.330:FF:000024">
    <property type="entry name" value="Probable 2-oxoglutarate-dependent dioxygenase At3g49630"/>
    <property type="match status" value="1"/>
</dbReference>
<reference evidence="13" key="1">
    <citation type="journal article" date="2016" name="Nature">
        <title>The genome of the seagrass Zostera marina reveals angiosperm adaptation to the sea.</title>
        <authorList>
            <person name="Olsen J.L."/>
            <person name="Rouze P."/>
            <person name="Verhelst B."/>
            <person name="Lin Y.-C."/>
            <person name="Bayer T."/>
            <person name="Collen J."/>
            <person name="Dattolo E."/>
            <person name="De Paoli E."/>
            <person name="Dittami S."/>
            <person name="Maumus F."/>
            <person name="Michel G."/>
            <person name="Kersting A."/>
            <person name="Lauritano C."/>
            <person name="Lohaus R."/>
            <person name="Toepel M."/>
            <person name="Tonon T."/>
            <person name="Vanneste K."/>
            <person name="Amirebrahimi M."/>
            <person name="Brakel J."/>
            <person name="Bostroem C."/>
            <person name="Chovatia M."/>
            <person name="Grimwood J."/>
            <person name="Jenkins J.W."/>
            <person name="Jueterbock A."/>
            <person name="Mraz A."/>
            <person name="Stam W.T."/>
            <person name="Tice H."/>
            <person name="Bornberg-Bauer E."/>
            <person name="Green P.J."/>
            <person name="Pearson G.A."/>
            <person name="Procaccini G."/>
            <person name="Duarte C.M."/>
            <person name="Schmutz J."/>
            <person name="Reusch T.B.H."/>
            <person name="Van de Peer Y."/>
        </authorList>
    </citation>
    <scope>NUCLEOTIDE SEQUENCE [LARGE SCALE GENOMIC DNA]</scope>
    <source>
        <strain evidence="13">cv. Finnish</strain>
    </source>
</reference>
<comment type="catalytic activity">
    <reaction evidence="9">
        <text>L-homoarginine + 2-oxoglutarate + O2 = 6-hydroxy-L-homoarginine + succinate + CO2</text>
        <dbReference type="Rhea" id="RHEA:79839"/>
        <dbReference type="ChEBI" id="CHEBI:15379"/>
        <dbReference type="ChEBI" id="CHEBI:16526"/>
        <dbReference type="ChEBI" id="CHEBI:16810"/>
        <dbReference type="ChEBI" id="CHEBI:30031"/>
        <dbReference type="ChEBI" id="CHEBI:143006"/>
        <dbReference type="ChEBI" id="CHEBI:231270"/>
    </reaction>
</comment>
<dbReference type="InterPro" id="IPR044861">
    <property type="entry name" value="IPNS-like_FE2OG_OXY"/>
</dbReference>
<dbReference type="GO" id="GO:0005737">
    <property type="term" value="C:cytoplasm"/>
    <property type="evidence" value="ECO:0007669"/>
    <property type="project" value="UniProtKB-SubCell"/>
</dbReference>
<dbReference type="OMA" id="DESFWVM"/>
<dbReference type="Pfam" id="PF03171">
    <property type="entry name" value="2OG-FeII_Oxy"/>
    <property type="match status" value="1"/>
</dbReference>
<dbReference type="GO" id="GO:0016706">
    <property type="term" value="F:2-oxoglutarate-dependent dioxygenase activity"/>
    <property type="evidence" value="ECO:0000318"/>
    <property type="project" value="GO_Central"/>
</dbReference>
<dbReference type="InterPro" id="IPR027443">
    <property type="entry name" value="IPNS-like_sf"/>
</dbReference>
<dbReference type="Gene3D" id="2.60.120.330">
    <property type="entry name" value="B-lactam Antibiotic, Isopenicillin N Synthase, Chain"/>
    <property type="match status" value="1"/>
</dbReference>
<evidence type="ECO:0000256" key="10">
    <source>
        <dbReference type="RuleBase" id="RU003682"/>
    </source>
</evidence>